<evidence type="ECO:0000256" key="3">
    <source>
        <dbReference type="ARBA" id="ARBA00022630"/>
    </source>
</evidence>
<name>A0A367KUA6_RHIST</name>
<evidence type="ECO:0000313" key="7">
    <source>
        <dbReference type="EMBL" id="RCI05737.1"/>
    </source>
</evidence>
<evidence type="ECO:0000256" key="1">
    <source>
        <dbReference type="ARBA" id="ARBA00001917"/>
    </source>
</evidence>
<dbReference type="InterPro" id="IPR004136">
    <property type="entry name" value="NMO"/>
</dbReference>
<evidence type="ECO:0000256" key="4">
    <source>
        <dbReference type="ARBA" id="ARBA00022643"/>
    </source>
</evidence>
<dbReference type="EMBL" id="PJQM01000314">
    <property type="protein sequence ID" value="RCI05737.1"/>
    <property type="molecule type" value="Genomic_DNA"/>
</dbReference>
<comment type="caution">
    <text evidence="7">The sequence shown here is derived from an EMBL/GenBank/DDBJ whole genome shotgun (WGS) entry which is preliminary data.</text>
</comment>
<dbReference type="PANTHER" id="PTHR42747">
    <property type="entry name" value="NITRONATE MONOOXYGENASE-RELATED"/>
    <property type="match status" value="1"/>
</dbReference>
<evidence type="ECO:0000256" key="5">
    <source>
        <dbReference type="ARBA" id="ARBA00023002"/>
    </source>
</evidence>
<dbReference type="PANTHER" id="PTHR42747:SF3">
    <property type="entry name" value="NITRONATE MONOOXYGENASE-RELATED"/>
    <property type="match status" value="1"/>
</dbReference>
<dbReference type="Proteomes" id="UP000253551">
    <property type="component" value="Unassembled WGS sequence"/>
</dbReference>
<evidence type="ECO:0000256" key="2">
    <source>
        <dbReference type="ARBA" id="ARBA00009881"/>
    </source>
</evidence>
<dbReference type="STRING" id="4846.A0A367KUA6"/>
<gene>
    <name evidence="7" type="ORF">CU098_009284</name>
</gene>
<keyword evidence="5" id="KW-0560">Oxidoreductase</keyword>
<organism evidence="7 8">
    <name type="scientific">Rhizopus stolonifer</name>
    <name type="common">Rhizopus nigricans</name>
    <dbReference type="NCBI Taxonomy" id="4846"/>
    <lineage>
        <taxon>Eukaryota</taxon>
        <taxon>Fungi</taxon>
        <taxon>Fungi incertae sedis</taxon>
        <taxon>Mucoromycota</taxon>
        <taxon>Mucoromycotina</taxon>
        <taxon>Mucoromycetes</taxon>
        <taxon>Mucorales</taxon>
        <taxon>Mucorineae</taxon>
        <taxon>Rhizopodaceae</taxon>
        <taxon>Rhizopus</taxon>
    </lineage>
</organism>
<dbReference type="GO" id="GO:0018580">
    <property type="term" value="F:nitronate monooxygenase activity"/>
    <property type="evidence" value="ECO:0007669"/>
    <property type="project" value="InterPro"/>
</dbReference>
<keyword evidence="6" id="KW-0503">Monooxygenase</keyword>
<keyword evidence="8" id="KW-1185">Reference proteome</keyword>
<proteinExistence type="inferred from homology"/>
<keyword evidence="3" id="KW-0285">Flavoprotein</keyword>
<keyword evidence="4" id="KW-0288">FMN</keyword>
<dbReference type="SUPFAM" id="SSF51412">
    <property type="entry name" value="Inosine monophosphate dehydrogenase (IMPDH)"/>
    <property type="match status" value="1"/>
</dbReference>
<accession>A0A367KUA6</accession>
<evidence type="ECO:0000313" key="8">
    <source>
        <dbReference type="Proteomes" id="UP000253551"/>
    </source>
</evidence>
<comment type="similarity">
    <text evidence="2">Belongs to the nitronate monooxygenase family. NMO class I subfamily.</text>
</comment>
<protein>
    <submittedName>
        <fullName evidence="7">Uncharacterized protein</fullName>
    </submittedName>
</protein>
<dbReference type="OrthoDB" id="2349068at2759"/>
<dbReference type="CDD" id="cd04730">
    <property type="entry name" value="NPD_like"/>
    <property type="match status" value="1"/>
</dbReference>
<comment type="cofactor">
    <cofactor evidence="1">
        <name>FMN</name>
        <dbReference type="ChEBI" id="CHEBI:58210"/>
    </cofactor>
</comment>
<dbReference type="AlphaFoldDB" id="A0A367KUA6"/>
<dbReference type="Gene3D" id="3.20.20.70">
    <property type="entry name" value="Aldolase class I"/>
    <property type="match status" value="1"/>
</dbReference>
<dbReference type="InterPro" id="IPR013785">
    <property type="entry name" value="Aldolase_TIM"/>
</dbReference>
<evidence type="ECO:0000256" key="6">
    <source>
        <dbReference type="ARBA" id="ARBA00023033"/>
    </source>
</evidence>
<reference evidence="7 8" key="1">
    <citation type="journal article" date="2018" name="G3 (Bethesda)">
        <title>Phylogenetic and Phylogenomic Definition of Rhizopus Species.</title>
        <authorList>
            <person name="Gryganskyi A.P."/>
            <person name="Golan J."/>
            <person name="Dolatabadi S."/>
            <person name="Mondo S."/>
            <person name="Robb S."/>
            <person name="Idnurm A."/>
            <person name="Muszewska A."/>
            <person name="Steczkiewicz K."/>
            <person name="Masonjones S."/>
            <person name="Liao H.L."/>
            <person name="Gajdeczka M.T."/>
            <person name="Anike F."/>
            <person name="Vuek A."/>
            <person name="Anishchenko I.M."/>
            <person name="Voigt K."/>
            <person name="de Hoog G.S."/>
            <person name="Smith M.E."/>
            <person name="Heitman J."/>
            <person name="Vilgalys R."/>
            <person name="Stajich J.E."/>
        </authorList>
    </citation>
    <scope>NUCLEOTIDE SEQUENCE [LARGE SCALE GENOMIC DNA]</scope>
    <source>
        <strain evidence="7 8">LSU 92-RS-03</strain>
    </source>
</reference>
<dbReference type="Pfam" id="PF03060">
    <property type="entry name" value="NMO"/>
    <property type="match status" value="1"/>
</dbReference>
<sequence length="381" mass="41138">MWSSSFTRALKLTYPIVQAPCAGHTGAELVAAVSNAGGLGSLGAGMIPPSQLRTTIQAIQAKTSKPFAVNLFCRPTQPVTEAELQEHCPHIDDVLNQIRLELGIPIPTEYKLRSPPLDEQVAVLLETKVPVVSFTFGMLPNPLRDKLWDAGTYLIGTATTVQEALMLAGLDPADSTRKADAIVAQGLEAGGHRGSFLHGTGENHQPMLRSDLIKAIRHYDLPIPLLAAGGISHGEDVYRVLQDADGAVIGTLFMLATESATPPPHREYMLHAEKDGVESTKITTAITGKQVRSYPNKLMKRIEQVVAETGAQVPVYDIHSSKTKDIATFATMHGLKDYMLLLSGANTSEAVNFSEQGTLSALDILQKLVTEVEQKDAIKKY</sequence>